<evidence type="ECO:0000259" key="1">
    <source>
        <dbReference type="Pfam" id="PF00753"/>
    </source>
</evidence>
<accession>A0A1G2PF50</accession>
<dbReference type="InterPro" id="IPR052159">
    <property type="entry name" value="Competence_DNA_uptake"/>
</dbReference>
<reference evidence="2 3" key="1">
    <citation type="journal article" date="2016" name="Nat. Commun.">
        <title>Thousands of microbial genomes shed light on interconnected biogeochemical processes in an aquifer system.</title>
        <authorList>
            <person name="Anantharaman K."/>
            <person name="Brown C.T."/>
            <person name="Hug L.A."/>
            <person name="Sharon I."/>
            <person name="Castelle C.J."/>
            <person name="Probst A.J."/>
            <person name="Thomas B.C."/>
            <person name="Singh A."/>
            <person name="Wilkins M.J."/>
            <person name="Karaoz U."/>
            <person name="Brodie E.L."/>
            <person name="Williams K.H."/>
            <person name="Hubbard S.S."/>
            <person name="Banfield J.F."/>
        </authorList>
    </citation>
    <scope>NUCLEOTIDE SEQUENCE [LARGE SCALE GENOMIC DNA]</scope>
</reference>
<name>A0A1G2PF50_9BACT</name>
<dbReference type="Pfam" id="PF00753">
    <property type="entry name" value="Lactamase_B"/>
    <property type="match status" value="1"/>
</dbReference>
<protein>
    <recommendedName>
        <fullName evidence="1">Metallo-beta-lactamase domain-containing protein</fullName>
    </recommendedName>
</protein>
<proteinExistence type="predicted"/>
<dbReference type="AlphaFoldDB" id="A0A1G2PF50"/>
<organism evidence="2 3">
    <name type="scientific">Candidatus Terrybacteria bacterium RIFCSPHIGHO2_01_FULL_43_35</name>
    <dbReference type="NCBI Taxonomy" id="1802361"/>
    <lineage>
        <taxon>Bacteria</taxon>
        <taxon>Candidatus Terryibacteriota</taxon>
    </lineage>
</organism>
<dbReference type="InterPro" id="IPR035681">
    <property type="entry name" value="ComA-like_MBL"/>
</dbReference>
<gene>
    <name evidence="2" type="ORF">A2828_03410</name>
</gene>
<dbReference type="CDD" id="cd07731">
    <property type="entry name" value="ComA-like_MBL-fold"/>
    <property type="match status" value="1"/>
</dbReference>
<sequence length="282" mass="31130">MLDKKLKFITLALAVLVACLAYAVLVSRSDYLKVDFFDVGQGDSAFIETPSGWQVLIDGGPDSTVVSKLGQVMPAWDRSLDVVVATHPEADHIAGLIEVLKNYKVDYVVETGMAKDTEVSRAWAEAVKNEGAKVIYADGPKRVLFGQDAYMDLLWPLTNHKDEVNPKPNNFAVVSKLHYGQRIFLFTADIERWTEQQIISRGINVKSDVLKIGHHGSKTSSSEVFLGIVDQQTAVISVGKNNKYGHPNTSVLQRLSASDALVLRTDKEGDIILRSDGKNIFR</sequence>
<dbReference type="Gene3D" id="3.60.15.10">
    <property type="entry name" value="Ribonuclease Z/Hydroxyacylglutathione hydrolase-like"/>
    <property type="match status" value="1"/>
</dbReference>
<dbReference type="PANTHER" id="PTHR30619">
    <property type="entry name" value="DNA INTERNALIZATION/COMPETENCE PROTEIN COMEC/REC2"/>
    <property type="match status" value="1"/>
</dbReference>
<dbReference type="InterPro" id="IPR001279">
    <property type="entry name" value="Metallo-B-lactamas"/>
</dbReference>
<dbReference type="SUPFAM" id="SSF56281">
    <property type="entry name" value="Metallo-hydrolase/oxidoreductase"/>
    <property type="match status" value="1"/>
</dbReference>
<dbReference type="EMBL" id="MHSR01000019">
    <property type="protein sequence ID" value="OHA46231.1"/>
    <property type="molecule type" value="Genomic_DNA"/>
</dbReference>
<dbReference type="Proteomes" id="UP000178869">
    <property type="component" value="Unassembled WGS sequence"/>
</dbReference>
<dbReference type="PANTHER" id="PTHR30619:SF1">
    <property type="entry name" value="RECOMBINATION PROTEIN 2"/>
    <property type="match status" value="1"/>
</dbReference>
<comment type="caution">
    <text evidence="2">The sequence shown here is derived from an EMBL/GenBank/DDBJ whole genome shotgun (WGS) entry which is preliminary data.</text>
</comment>
<evidence type="ECO:0000313" key="2">
    <source>
        <dbReference type="EMBL" id="OHA46231.1"/>
    </source>
</evidence>
<evidence type="ECO:0000313" key="3">
    <source>
        <dbReference type="Proteomes" id="UP000178869"/>
    </source>
</evidence>
<dbReference type="PROSITE" id="PS51257">
    <property type="entry name" value="PROKAR_LIPOPROTEIN"/>
    <property type="match status" value="1"/>
</dbReference>
<dbReference type="InterPro" id="IPR036866">
    <property type="entry name" value="RibonucZ/Hydroxyglut_hydro"/>
</dbReference>
<feature type="domain" description="Metallo-beta-lactamase" evidence="1">
    <location>
        <begin position="39"/>
        <end position="239"/>
    </location>
</feature>